<evidence type="ECO:0000259" key="2">
    <source>
        <dbReference type="Pfam" id="PF13472"/>
    </source>
</evidence>
<feature type="chain" id="PRO_5003126752" description="SGNH hydrolase-type esterase domain-containing protein" evidence="1">
    <location>
        <begin position="21"/>
        <end position="268"/>
    </location>
</feature>
<dbReference type="AlphaFoldDB" id="D9QH72"/>
<feature type="signal peptide" evidence="1">
    <location>
        <begin position="1"/>
        <end position="20"/>
    </location>
</feature>
<organism evidence="3 4">
    <name type="scientific">Brevundimonas subvibrioides (strain ATCC 15264 / DSM 4735 / LMG 14903 / NBRC 16000 / CB 81)</name>
    <name type="common">Caulobacter subvibrioides</name>
    <dbReference type="NCBI Taxonomy" id="633149"/>
    <lineage>
        <taxon>Bacteria</taxon>
        <taxon>Pseudomonadati</taxon>
        <taxon>Pseudomonadota</taxon>
        <taxon>Alphaproteobacteria</taxon>
        <taxon>Caulobacterales</taxon>
        <taxon>Caulobacteraceae</taxon>
        <taxon>Brevundimonas</taxon>
    </lineage>
</organism>
<dbReference type="InterPro" id="IPR013830">
    <property type="entry name" value="SGNH_hydro"/>
</dbReference>
<dbReference type="EMBL" id="CP002102">
    <property type="protein sequence ID" value="ADL01038.1"/>
    <property type="molecule type" value="Genomic_DNA"/>
</dbReference>
<dbReference type="Gene3D" id="3.40.50.1110">
    <property type="entry name" value="SGNH hydrolase"/>
    <property type="match status" value="1"/>
</dbReference>
<keyword evidence="1" id="KW-0732">Signal</keyword>
<sequence length="268" mass="27903">MIRTALIAAGALAVAGASGAQERPYAPLPSPVSATCANGLCQPGALASLFTALARPGRPVRIVQFGDSHTAGGDIAASLMWRLRGRFEEREIALSAQGEVGATLNAMAGTEPLLAPGDGTPDLVVIAYGTNEGFDDLLDPAAYETLLRGQITRVRQAAPGASILILGAPEAMRGDGGGTCPGDVEQRWKAPAMLSVVRDVQHRVAASTGVAFWDWKGRMGGDCSAFALTQGDTPLMRGDHVHFTGPGGDWIGSLLFADLMTAYDRRGF</sequence>
<dbReference type="Proteomes" id="UP000002696">
    <property type="component" value="Chromosome"/>
</dbReference>
<dbReference type="BioCyc" id="BSUB633149:G1GM8-1719-MONOMER"/>
<evidence type="ECO:0000256" key="1">
    <source>
        <dbReference type="SAM" id="SignalP"/>
    </source>
</evidence>
<gene>
    <name evidence="3" type="ordered locus">Bresu_1727</name>
</gene>
<dbReference type="OrthoDB" id="7985403at2"/>
<keyword evidence="4" id="KW-1185">Reference proteome</keyword>
<protein>
    <recommendedName>
        <fullName evidence="2">SGNH hydrolase-type esterase domain-containing protein</fullName>
    </recommendedName>
</protein>
<feature type="domain" description="SGNH hydrolase-type esterase" evidence="2">
    <location>
        <begin position="65"/>
        <end position="247"/>
    </location>
</feature>
<name>D9QH72_BRESC</name>
<evidence type="ECO:0000313" key="3">
    <source>
        <dbReference type="EMBL" id="ADL01038.1"/>
    </source>
</evidence>
<dbReference type="STRING" id="633149.Bresu_1727"/>
<dbReference type="SUPFAM" id="SSF52266">
    <property type="entry name" value="SGNH hydrolase"/>
    <property type="match status" value="1"/>
</dbReference>
<dbReference type="GO" id="GO:0016788">
    <property type="term" value="F:hydrolase activity, acting on ester bonds"/>
    <property type="evidence" value="ECO:0007669"/>
    <property type="project" value="UniProtKB-ARBA"/>
</dbReference>
<dbReference type="KEGG" id="bsb:Bresu_1727"/>
<dbReference type="eggNOG" id="COG2755">
    <property type="taxonomic scope" value="Bacteria"/>
</dbReference>
<dbReference type="InterPro" id="IPR036514">
    <property type="entry name" value="SGNH_hydro_sf"/>
</dbReference>
<evidence type="ECO:0000313" key="4">
    <source>
        <dbReference type="Proteomes" id="UP000002696"/>
    </source>
</evidence>
<reference evidence="4" key="1">
    <citation type="journal article" date="2011" name="J. Bacteriol.">
        <title>Genome sequences of eight morphologically diverse alphaproteobacteria.</title>
        <authorList>
            <consortium name="US DOE Joint Genome Institute"/>
            <person name="Brown P.J."/>
            <person name="Kysela D.T."/>
            <person name="Buechlein A."/>
            <person name="Hemmerich C."/>
            <person name="Brun Y.V."/>
        </authorList>
    </citation>
    <scope>NUCLEOTIDE SEQUENCE [LARGE SCALE GENOMIC DNA]</scope>
    <source>
        <strain evidence="4">ATCC 15264 / DSM 4735 / LMG 14903 / NBRC 16000 / CB 81</strain>
    </source>
</reference>
<dbReference type="InParanoid" id="D9QH72"/>
<accession>D9QH72</accession>
<dbReference type="HOGENOM" id="CLU_1036959_0_0_5"/>
<proteinExistence type="predicted"/>
<dbReference type="Pfam" id="PF13472">
    <property type="entry name" value="Lipase_GDSL_2"/>
    <property type="match status" value="1"/>
</dbReference>
<dbReference type="RefSeq" id="WP_013269140.1">
    <property type="nucleotide sequence ID" value="NC_014375.1"/>
</dbReference>